<dbReference type="Proteomes" id="UP000075882">
    <property type="component" value="Unassembled WGS sequence"/>
</dbReference>
<evidence type="ECO:0000256" key="8">
    <source>
        <dbReference type="ARBA" id="ARBA00022771"/>
    </source>
</evidence>
<feature type="domain" description="C2H2-type" evidence="22">
    <location>
        <begin position="301"/>
        <end position="329"/>
    </location>
</feature>
<feature type="domain" description="C2H2-type" evidence="22">
    <location>
        <begin position="117"/>
        <end position="144"/>
    </location>
</feature>
<feature type="domain" description="C2H2-type" evidence="22">
    <location>
        <begin position="61"/>
        <end position="88"/>
    </location>
</feature>
<feature type="region of interest" description="Disordered" evidence="19">
    <location>
        <begin position="468"/>
        <end position="488"/>
    </location>
</feature>
<dbReference type="Gene3D" id="3.30.160.60">
    <property type="entry name" value="Classic Zinc Finger"/>
    <property type="match status" value="7"/>
</dbReference>
<evidence type="ECO:0000256" key="13">
    <source>
        <dbReference type="ARBA" id="ARBA00023125"/>
    </source>
</evidence>
<dbReference type="SUPFAM" id="SSF57667">
    <property type="entry name" value="beta-beta-alpha zinc fingers"/>
    <property type="match status" value="6"/>
</dbReference>
<keyword evidence="8 17" id="KW-0863">Zinc-finger</keyword>
<evidence type="ECO:0000256" key="3">
    <source>
        <dbReference type="ARBA" id="ARBA00022527"/>
    </source>
</evidence>
<feature type="domain" description="FHA" evidence="20">
    <location>
        <begin position="495"/>
        <end position="555"/>
    </location>
</feature>
<keyword evidence="4" id="KW-0808">Transferase</keyword>
<comment type="catalytic activity">
    <reaction evidence="16">
        <text>L-seryl-[protein] + ATP = O-phospho-L-seryl-[protein] + ADP + H(+)</text>
        <dbReference type="Rhea" id="RHEA:17989"/>
        <dbReference type="Rhea" id="RHEA-COMP:9863"/>
        <dbReference type="Rhea" id="RHEA-COMP:11604"/>
        <dbReference type="ChEBI" id="CHEBI:15378"/>
        <dbReference type="ChEBI" id="CHEBI:29999"/>
        <dbReference type="ChEBI" id="CHEBI:30616"/>
        <dbReference type="ChEBI" id="CHEBI:83421"/>
        <dbReference type="ChEBI" id="CHEBI:456216"/>
        <dbReference type="EC" id="2.7.11.1"/>
    </reaction>
</comment>
<feature type="domain" description="C2H2-type" evidence="22">
    <location>
        <begin position="417"/>
        <end position="444"/>
    </location>
</feature>
<dbReference type="Gene3D" id="2.60.200.20">
    <property type="match status" value="1"/>
</dbReference>
<dbReference type="GO" id="GO:0000978">
    <property type="term" value="F:RNA polymerase II cis-regulatory region sequence-specific DNA binding"/>
    <property type="evidence" value="ECO:0007669"/>
    <property type="project" value="TreeGrafter"/>
</dbReference>
<dbReference type="PROSITE" id="PS50011">
    <property type="entry name" value="PROTEIN_KINASE_DOM"/>
    <property type="match status" value="1"/>
</dbReference>
<feature type="domain" description="C2H2-type" evidence="22">
    <location>
        <begin position="445"/>
        <end position="472"/>
    </location>
</feature>
<dbReference type="Pfam" id="PF00498">
    <property type="entry name" value="FHA"/>
    <property type="match status" value="1"/>
</dbReference>
<evidence type="ECO:0000256" key="18">
    <source>
        <dbReference type="PROSITE-ProRule" id="PRU10141"/>
    </source>
</evidence>
<evidence type="ECO:0000256" key="1">
    <source>
        <dbReference type="ARBA" id="ARBA00004123"/>
    </source>
</evidence>
<dbReference type="SMART" id="SM00220">
    <property type="entry name" value="S_TKc"/>
    <property type="match status" value="1"/>
</dbReference>
<dbReference type="InterPro" id="IPR000719">
    <property type="entry name" value="Prot_kinase_dom"/>
</dbReference>
<keyword evidence="10" id="KW-0862">Zinc</keyword>
<dbReference type="InterPro" id="IPR013087">
    <property type="entry name" value="Znf_C2H2_type"/>
</dbReference>
<evidence type="ECO:0000256" key="19">
    <source>
        <dbReference type="SAM" id="MobiDB-lite"/>
    </source>
</evidence>
<dbReference type="SUPFAM" id="SSF49879">
    <property type="entry name" value="SMAD/FHA domain"/>
    <property type="match status" value="1"/>
</dbReference>
<feature type="domain" description="Protein kinase" evidence="21">
    <location>
        <begin position="600"/>
        <end position="863"/>
    </location>
</feature>
<keyword evidence="12" id="KW-0804">Transcription</keyword>
<dbReference type="PROSITE" id="PS50006">
    <property type="entry name" value="FHA_DOMAIN"/>
    <property type="match status" value="1"/>
</dbReference>
<keyword evidence="7 18" id="KW-0547">Nucleotide-binding</keyword>
<dbReference type="Pfam" id="PF00096">
    <property type="entry name" value="zf-C2H2"/>
    <property type="match status" value="5"/>
</dbReference>
<dbReference type="FunFam" id="3.30.160.60:FF:000016">
    <property type="entry name" value="zinc finger protein 37 homolog"/>
    <property type="match status" value="1"/>
</dbReference>
<proteinExistence type="predicted"/>
<keyword evidence="14" id="KW-0539">Nucleus</keyword>
<dbReference type="FunFam" id="3.30.160.60:FF:000303">
    <property type="entry name" value="Zinc finger protein 41"/>
    <property type="match status" value="1"/>
</dbReference>
<dbReference type="PROSITE" id="PS00107">
    <property type="entry name" value="PROTEIN_KINASE_ATP"/>
    <property type="match status" value="1"/>
</dbReference>
<dbReference type="VEuPathDB" id="VectorBase:ACON2_041923"/>
<evidence type="ECO:0000256" key="11">
    <source>
        <dbReference type="ARBA" id="ARBA00022840"/>
    </source>
</evidence>
<evidence type="ECO:0000256" key="10">
    <source>
        <dbReference type="ARBA" id="ARBA00022833"/>
    </source>
</evidence>
<name>A0A8W7PEN0_ANOCL</name>
<dbReference type="PROSITE" id="PS00028">
    <property type="entry name" value="ZINC_FINGER_C2H2_1"/>
    <property type="match status" value="10"/>
</dbReference>
<feature type="domain" description="C2H2-type" evidence="22">
    <location>
        <begin position="361"/>
        <end position="388"/>
    </location>
</feature>
<dbReference type="PROSITE" id="PS00108">
    <property type="entry name" value="PROTEIN_KINASE_ST"/>
    <property type="match status" value="1"/>
</dbReference>
<comment type="catalytic activity">
    <reaction evidence="15">
        <text>L-threonyl-[protein] + ATP = O-phospho-L-threonyl-[protein] + ADP + H(+)</text>
        <dbReference type="Rhea" id="RHEA:46608"/>
        <dbReference type="Rhea" id="RHEA-COMP:11060"/>
        <dbReference type="Rhea" id="RHEA-COMP:11605"/>
        <dbReference type="ChEBI" id="CHEBI:15378"/>
        <dbReference type="ChEBI" id="CHEBI:30013"/>
        <dbReference type="ChEBI" id="CHEBI:30616"/>
        <dbReference type="ChEBI" id="CHEBI:61977"/>
        <dbReference type="ChEBI" id="CHEBI:456216"/>
        <dbReference type="EC" id="2.7.11.1"/>
    </reaction>
</comment>
<evidence type="ECO:0000256" key="4">
    <source>
        <dbReference type="ARBA" id="ARBA00022679"/>
    </source>
</evidence>
<protein>
    <recommendedName>
        <fullName evidence="2">non-specific serine/threonine protein kinase</fullName>
        <ecNumber evidence="2">2.7.11.1</ecNumber>
    </recommendedName>
</protein>
<reference evidence="23" key="1">
    <citation type="submission" date="2022-08" db="UniProtKB">
        <authorList>
            <consortium name="EnsemblMetazoa"/>
        </authorList>
    </citation>
    <scope>IDENTIFICATION</scope>
</reference>
<dbReference type="CDD" id="cd22670">
    <property type="entry name" value="FHA_MEK1-like"/>
    <property type="match status" value="1"/>
</dbReference>
<evidence type="ECO:0000256" key="15">
    <source>
        <dbReference type="ARBA" id="ARBA00047899"/>
    </source>
</evidence>
<dbReference type="PANTHER" id="PTHR24404">
    <property type="entry name" value="ZINC FINGER PROTEIN"/>
    <property type="match status" value="1"/>
</dbReference>
<dbReference type="EnsemblMetazoa" id="ACOM030127-RA">
    <property type="protein sequence ID" value="ACOM030127-PA.1"/>
    <property type="gene ID" value="ACOM030127"/>
</dbReference>
<dbReference type="Pfam" id="PF13912">
    <property type="entry name" value="zf-C2H2_6"/>
    <property type="match status" value="1"/>
</dbReference>
<dbReference type="GO" id="GO:0005634">
    <property type="term" value="C:nucleus"/>
    <property type="evidence" value="ECO:0007669"/>
    <property type="project" value="UniProtKB-SubCell"/>
</dbReference>
<dbReference type="EC" id="2.7.11.1" evidence="2"/>
<evidence type="ECO:0000259" key="22">
    <source>
        <dbReference type="PROSITE" id="PS50157"/>
    </source>
</evidence>
<evidence type="ECO:0000256" key="5">
    <source>
        <dbReference type="ARBA" id="ARBA00022723"/>
    </source>
</evidence>
<dbReference type="SUPFAM" id="SSF56112">
    <property type="entry name" value="Protein kinase-like (PK-like)"/>
    <property type="match status" value="1"/>
</dbReference>
<dbReference type="Pfam" id="PF00069">
    <property type="entry name" value="Pkinase"/>
    <property type="match status" value="1"/>
</dbReference>
<dbReference type="PANTHER" id="PTHR24404:SF100">
    <property type="entry name" value="ZINC FINGER PROTEIN 501"/>
    <property type="match status" value="1"/>
</dbReference>
<evidence type="ECO:0000256" key="14">
    <source>
        <dbReference type="ARBA" id="ARBA00023242"/>
    </source>
</evidence>
<dbReference type="InterPro" id="IPR008271">
    <property type="entry name" value="Ser/Thr_kinase_AS"/>
</dbReference>
<evidence type="ECO:0000256" key="6">
    <source>
        <dbReference type="ARBA" id="ARBA00022737"/>
    </source>
</evidence>
<keyword evidence="5" id="KW-0479">Metal-binding</keyword>
<dbReference type="VEuPathDB" id="VectorBase:ACON2_030753"/>
<keyword evidence="13" id="KW-0238">DNA-binding</keyword>
<dbReference type="GO" id="GO:0004674">
    <property type="term" value="F:protein serine/threonine kinase activity"/>
    <property type="evidence" value="ECO:0007669"/>
    <property type="project" value="UniProtKB-KW"/>
</dbReference>
<dbReference type="InterPro" id="IPR050589">
    <property type="entry name" value="Ikaros_C2H2-ZF"/>
</dbReference>
<dbReference type="InterPro" id="IPR017441">
    <property type="entry name" value="Protein_kinase_ATP_BS"/>
</dbReference>
<dbReference type="InterPro" id="IPR000253">
    <property type="entry name" value="FHA_dom"/>
</dbReference>
<evidence type="ECO:0000256" key="12">
    <source>
        <dbReference type="ARBA" id="ARBA00023015"/>
    </source>
</evidence>
<organism evidence="23">
    <name type="scientific">Anopheles coluzzii</name>
    <name type="common">African malaria mosquito</name>
    <dbReference type="NCBI Taxonomy" id="1518534"/>
    <lineage>
        <taxon>Eukaryota</taxon>
        <taxon>Metazoa</taxon>
        <taxon>Ecdysozoa</taxon>
        <taxon>Arthropoda</taxon>
        <taxon>Hexapoda</taxon>
        <taxon>Insecta</taxon>
        <taxon>Pterygota</taxon>
        <taxon>Neoptera</taxon>
        <taxon>Endopterygota</taxon>
        <taxon>Diptera</taxon>
        <taxon>Nematocera</taxon>
        <taxon>Culicoidea</taxon>
        <taxon>Culicidae</taxon>
        <taxon>Anophelinae</taxon>
        <taxon>Anopheles</taxon>
    </lineage>
</organism>
<dbReference type="GO" id="GO:0003700">
    <property type="term" value="F:DNA-binding transcription factor activity"/>
    <property type="evidence" value="ECO:0007669"/>
    <property type="project" value="TreeGrafter"/>
</dbReference>
<dbReference type="AlphaFoldDB" id="A0A8W7PEN0"/>
<feature type="domain" description="C2H2-type" evidence="22">
    <location>
        <begin position="389"/>
        <end position="416"/>
    </location>
</feature>
<feature type="binding site" evidence="18">
    <location>
        <position position="633"/>
    </location>
    <ligand>
        <name>ATP</name>
        <dbReference type="ChEBI" id="CHEBI:30616"/>
    </ligand>
</feature>
<keyword evidence="11 18" id="KW-0067">ATP-binding</keyword>
<evidence type="ECO:0000256" key="16">
    <source>
        <dbReference type="ARBA" id="ARBA00048679"/>
    </source>
</evidence>
<dbReference type="Gene3D" id="1.10.510.10">
    <property type="entry name" value="Transferase(Phosphotransferase) domain 1"/>
    <property type="match status" value="1"/>
</dbReference>
<dbReference type="GO" id="GO:0006357">
    <property type="term" value="P:regulation of transcription by RNA polymerase II"/>
    <property type="evidence" value="ECO:0007669"/>
    <property type="project" value="TreeGrafter"/>
</dbReference>
<dbReference type="VEuPathDB" id="VectorBase:ACON2_040277"/>
<feature type="domain" description="C2H2-type" evidence="22">
    <location>
        <begin position="332"/>
        <end position="359"/>
    </location>
</feature>
<evidence type="ECO:0000313" key="23">
    <source>
        <dbReference type="EnsemblMetazoa" id="ACOM030127-PA.1"/>
    </source>
</evidence>
<comment type="subcellular location">
    <subcellularLocation>
        <location evidence="1">Nucleus</location>
    </subcellularLocation>
</comment>
<feature type="domain" description="C2H2-type" evidence="22">
    <location>
        <begin position="89"/>
        <end position="116"/>
    </location>
</feature>
<dbReference type="FunFam" id="3.30.160.60:FF:000145">
    <property type="entry name" value="Zinc finger protein 574"/>
    <property type="match status" value="1"/>
</dbReference>
<sequence length="893" mass="102948">LNYRVTNAGEKGRQPLKHSFPENKCKVKTKTQQRVNNLIPFFFLFHSMETETPGRSIEKRFQCDICNRFYATPITLKVHRSQHTADKKELCDFCGASFKTRGQLKIHRRVHTGEKPYKCDKCGKTFAYRESLITHSTTHTNDKPFVCVVCNATFSCIGNLLKHRKVRPDKCGAESVPIKRIGPRQLHELSNSIDGRYRCKLCPQQYHTLYTMARHLERAHEVQQHLAREKLQYARNTTLKECKYRCKYCDQPYVNAACLAKHLPKHGQDGRLIHKCPCCDWYFATETEQTKHTVEQHRERVECTLCQKLFTKPDCLQRHVRYAHKTKRRSKYICSKCGKSFPSVTSLSDHERANCGTEPIYQCARCEKHYASYSSLKMHQTVHDNVLPYVCGCCGKAFRTKGQLKVHERAHTGERPFECEICSRSFPYRESLMTHRTIHTGVTRHECTECLRKFSCYGNLKKHRQIHHGLGDKVQKRQEEGKSSDEQDDLCSEKFNVGRDRRCSLAIDEVHFPLPIRSFISNIHFTLERDLTDRYTPTYIIDNSTNGTYVNGKLVGRNNRAILLPGSTISIACFANIFVYNQPDYRVPPEVESQALRKRYHIGRTLGSGSFGTVYMLHDVTTCQPYALKIVKKQRYGTKLRGSPSLTNEAYIMKKLNHPCVIRMFDFINDPGSISMVLEYMQGGDLLTRIMDNGYLPEDTAKFYFYQLCHAIHYLHSQGITHRDLKPDNILLKDNDEYTLIKVSDFGSSKFQDHTIFMRTICGTPEYVAPEVLESSGQKLYTRQVDVWSLGVVLYTMLSGLLPFGTMNGMTDAELVTRGNFSMAQPVWRTVRSFRPKKLIYDILNVDPDERPSVEMLLDSVWFRNSDVVQHAQAMMNLASAASYRGSPDESAL</sequence>
<dbReference type="InterPro" id="IPR011009">
    <property type="entry name" value="Kinase-like_dom_sf"/>
</dbReference>
<evidence type="ECO:0000259" key="20">
    <source>
        <dbReference type="PROSITE" id="PS50006"/>
    </source>
</evidence>
<evidence type="ECO:0000256" key="9">
    <source>
        <dbReference type="ARBA" id="ARBA00022777"/>
    </source>
</evidence>
<dbReference type="PROSITE" id="PS50157">
    <property type="entry name" value="ZINC_FINGER_C2H2_2"/>
    <property type="match status" value="9"/>
</dbReference>
<keyword evidence="3" id="KW-0723">Serine/threonine-protein kinase</keyword>
<feature type="compositionally biased region" description="Basic and acidic residues" evidence="19">
    <location>
        <begin position="469"/>
        <end position="485"/>
    </location>
</feature>
<evidence type="ECO:0000256" key="2">
    <source>
        <dbReference type="ARBA" id="ARBA00012513"/>
    </source>
</evidence>
<evidence type="ECO:0000256" key="7">
    <source>
        <dbReference type="ARBA" id="ARBA00022741"/>
    </source>
</evidence>
<dbReference type="GO" id="GO:0005524">
    <property type="term" value="F:ATP binding"/>
    <property type="evidence" value="ECO:0007669"/>
    <property type="project" value="UniProtKB-UniRule"/>
</dbReference>
<dbReference type="GO" id="GO:0008270">
    <property type="term" value="F:zinc ion binding"/>
    <property type="evidence" value="ECO:0007669"/>
    <property type="project" value="UniProtKB-KW"/>
</dbReference>
<keyword evidence="9" id="KW-0418">Kinase</keyword>
<keyword evidence="12" id="KW-0805">Transcription regulation</keyword>
<dbReference type="SMART" id="SM00240">
    <property type="entry name" value="FHA"/>
    <property type="match status" value="1"/>
</dbReference>
<dbReference type="FunFam" id="1.10.510.10:FF:001010">
    <property type="entry name" value="Serine/threonine-protein kinase Chk2"/>
    <property type="match status" value="1"/>
</dbReference>
<evidence type="ECO:0000259" key="21">
    <source>
        <dbReference type="PROSITE" id="PS50011"/>
    </source>
</evidence>
<dbReference type="SMART" id="SM00355">
    <property type="entry name" value="ZnF_C2H2"/>
    <property type="match status" value="13"/>
</dbReference>
<accession>A0A8W7PEN0</accession>
<keyword evidence="6" id="KW-0677">Repeat</keyword>
<evidence type="ECO:0000256" key="17">
    <source>
        <dbReference type="PROSITE-ProRule" id="PRU00042"/>
    </source>
</evidence>
<dbReference type="InterPro" id="IPR008984">
    <property type="entry name" value="SMAD_FHA_dom_sf"/>
</dbReference>
<dbReference type="InterPro" id="IPR036236">
    <property type="entry name" value="Znf_C2H2_sf"/>
</dbReference>